<dbReference type="AlphaFoldDB" id="A0A923S5C4"/>
<gene>
    <name evidence="4" type="ORF">H8R02_25425</name>
</gene>
<dbReference type="InterPro" id="IPR006683">
    <property type="entry name" value="Thioestr_dom"/>
</dbReference>
<dbReference type="GO" id="GO:0047617">
    <property type="term" value="F:fatty acyl-CoA hydrolase activity"/>
    <property type="evidence" value="ECO:0007669"/>
    <property type="project" value="InterPro"/>
</dbReference>
<dbReference type="InterPro" id="IPR039298">
    <property type="entry name" value="ACOT13"/>
</dbReference>
<protein>
    <submittedName>
        <fullName evidence="4">PaaI family thioesterase</fullName>
    </submittedName>
</protein>
<evidence type="ECO:0000259" key="3">
    <source>
        <dbReference type="Pfam" id="PF03061"/>
    </source>
</evidence>
<keyword evidence="5" id="KW-1185">Reference proteome</keyword>
<comment type="caution">
    <text evidence="4">The sequence shown here is derived from an EMBL/GenBank/DDBJ whole genome shotgun (WGS) entry which is preliminary data.</text>
</comment>
<evidence type="ECO:0000313" key="5">
    <source>
        <dbReference type="Proteomes" id="UP000596827"/>
    </source>
</evidence>
<dbReference type="PANTHER" id="PTHR21660:SF1">
    <property type="entry name" value="ACYL-COENZYME A THIOESTERASE 13"/>
    <property type="match status" value="1"/>
</dbReference>
<evidence type="ECO:0000313" key="4">
    <source>
        <dbReference type="EMBL" id="MBC5767828.1"/>
    </source>
</evidence>
<dbReference type="Gene3D" id="3.10.129.10">
    <property type="entry name" value="Hotdog Thioesterase"/>
    <property type="match status" value="1"/>
</dbReference>
<dbReference type="PANTHER" id="PTHR21660">
    <property type="entry name" value="THIOESTERASE SUPERFAMILY MEMBER-RELATED"/>
    <property type="match status" value="1"/>
</dbReference>
<name>A0A923S5C4_9BURK</name>
<organism evidence="4 5">
    <name type="scientific">Ramlibacter albus</name>
    <dbReference type="NCBI Taxonomy" id="2079448"/>
    <lineage>
        <taxon>Bacteria</taxon>
        <taxon>Pseudomonadati</taxon>
        <taxon>Pseudomonadota</taxon>
        <taxon>Betaproteobacteria</taxon>
        <taxon>Burkholderiales</taxon>
        <taxon>Comamonadaceae</taxon>
        <taxon>Ramlibacter</taxon>
    </lineage>
</organism>
<accession>A0A923S5C4</accession>
<comment type="similarity">
    <text evidence="1">Belongs to the thioesterase PaaI family.</text>
</comment>
<dbReference type="InterPro" id="IPR003736">
    <property type="entry name" value="PAAI_dom"/>
</dbReference>
<dbReference type="InterPro" id="IPR029069">
    <property type="entry name" value="HotDog_dom_sf"/>
</dbReference>
<dbReference type="SUPFAM" id="SSF54637">
    <property type="entry name" value="Thioesterase/thiol ester dehydrase-isomerase"/>
    <property type="match status" value="1"/>
</dbReference>
<evidence type="ECO:0000256" key="1">
    <source>
        <dbReference type="ARBA" id="ARBA00008324"/>
    </source>
</evidence>
<proteinExistence type="inferred from homology"/>
<dbReference type="RefSeq" id="WP_187084317.1">
    <property type="nucleotide sequence ID" value="NZ_JACORU010000013.1"/>
</dbReference>
<dbReference type="Pfam" id="PF03061">
    <property type="entry name" value="4HBT"/>
    <property type="match status" value="1"/>
</dbReference>
<evidence type="ECO:0000256" key="2">
    <source>
        <dbReference type="ARBA" id="ARBA00022801"/>
    </source>
</evidence>
<dbReference type="NCBIfam" id="TIGR00369">
    <property type="entry name" value="unchar_dom_1"/>
    <property type="match status" value="1"/>
</dbReference>
<reference evidence="4" key="1">
    <citation type="submission" date="2020-08" db="EMBL/GenBank/DDBJ databases">
        <title>Ramlibacter sp. GTP1 16S ribosomal RNA gene genome sequencing and assembly.</title>
        <authorList>
            <person name="Kang M."/>
        </authorList>
    </citation>
    <scope>NUCLEOTIDE SEQUENCE</scope>
    <source>
        <strain evidence="4">GTP1</strain>
    </source>
</reference>
<dbReference type="EMBL" id="JACORU010000013">
    <property type="protein sequence ID" value="MBC5767828.1"/>
    <property type="molecule type" value="Genomic_DNA"/>
</dbReference>
<dbReference type="Proteomes" id="UP000596827">
    <property type="component" value="Unassembled WGS sequence"/>
</dbReference>
<keyword evidence="2" id="KW-0378">Hydrolase</keyword>
<dbReference type="CDD" id="cd03443">
    <property type="entry name" value="PaaI_thioesterase"/>
    <property type="match status" value="1"/>
</dbReference>
<feature type="domain" description="Thioesterase" evidence="3">
    <location>
        <begin position="55"/>
        <end position="128"/>
    </location>
</feature>
<sequence length="149" mass="16401">MDERAATEAFEAALKSHRPAFEDFFLSKLLGLRFAYDEGKCIVSFEAKDFMFNPQGSLHGGVIATVMDISMGHLLNHVQGPGTTLEMKTQYVKAARTGTLTCTGEFIQQGQGISYLRSTLVDNDGDVVAFATATWKRLKQTDTSKPQET</sequence>